<name>A0A1M5N0U0_9FLAO</name>
<accession>A0A1M5N0U0</accession>
<evidence type="ECO:0000313" key="4">
    <source>
        <dbReference type="Proteomes" id="UP000184071"/>
    </source>
</evidence>
<dbReference type="EMBL" id="FQWC01000004">
    <property type="protein sequence ID" value="SHG83107.1"/>
    <property type="molecule type" value="Genomic_DNA"/>
</dbReference>
<dbReference type="Pfam" id="PF14343">
    <property type="entry name" value="PrcB_C"/>
    <property type="match status" value="1"/>
</dbReference>
<dbReference type="OrthoDB" id="5522116at2"/>
<dbReference type="RefSeq" id="WP_073416121.1">
    <property type="nucleotide sequence ID" value="NZ_FQWC01000004.1"/>
</dbReference>
<dbReference type="AlphaFoldDB" id="A0A1M5N0U0"/>
<dbReference type="Proteomes" id="UP000184071">
    <property type="component" value="Unassembled WGS sequence"/>
</dbReference>
<keyword evidence="4" id="KW-1185">Reference proteome</keyword>
<keyword evidence="1" id="KW-0732">Signal</keyword>
<organism evidence="3 4">
    <name type="scientific">Flavobacterium defluvii</name>
    <dbReference type="NCBI Taxonomy" id="370979"/>
    <lineage>
        <taxon>Bacteria</taxon>
        <taxon>Pseudomonadati</taxon>
        <taxon>Bacteroidota</taxon>
        <taxon>Flavobacteriia</taxon>
        <taxon>Flavobacteriales</taxon>
        <taxon>Flavobacteriaceae</taxon>
        <taxon>Flavobacterium</taxon>
    </lineage>
</organism>
<evidence type="ECO:0000256" key="1">
    <source>
        <dbReference type="SAM" id="SignalP"/>
    </source>
</evidence>
<feature type="domain" description="PrcB C-terminal" evidence="2">
    <location>
        <begin position="92"/>
        <end position="146"/>
    </location>
</feature>
<feature type="chain" id="PRO_5012206325" evidence="1">
    <location>
        <begin position="22"/>
        <end position="285"/>
    </location>
</feature>
<dbReference type="STRING" id="370979.SAMN05443663_10453"/>
<protein>
    <submittedName>
        <fullName evidence="3">PrcB C-terminal</fullName>
    </submittedName>
</protein>
<dbReference type="PROSITE" id="PS51257">
    <property type="entry name" value="PROKAR_LIPOPROTEIN"/>
    <property type="match status" value="1"/>
</dbReference>
<feature type="signal peptide" evidence="1">
    <location>
        <begin position="1"/>
        <end position="21"/>
    </location>
</feature>
<evidence type="ECO:0000313" key="3">
    <source>
        <dbReference type="EMBL" id="SHG83107.1"/>
    </source>
</evidence>
<evidence type="ECO:0000259" key="2">
    <source>
        <dbReference type="Pfam" id="PF14343"/>
    </source>
</evidence>
<reference evidence="4" key="1">
    <citation type="submission" date="2016-11" db="EMBL/GenBank/DDBJ databases">
        <authorList>
            <person name="Varghese N."/>
            <person name="Submissions S."/>
        </authorList>
    </citation>
    <scope>NUCLEOTIDE SEQUENCE [LARGE SCALE GENOMIC DNA]</scope>
    <source>
        <strain evidence="4">DSM 17963</strain>
    </source>
</reference>
<sequence>MKKLMLSLFIAFGFSACSLSNDDLNVDCGTNADLPFSGVPILCNYSVKTLPNNPSALIISSQEKMDLYFTKHENTCTVASDPVIDYSKYYMVALFAGAKPTNGYAIKITSITENNCEIIINFYEKGPQTGETLTQTPTYPTDFILIPKTAKGILFNRTNESPDNIVIGNFGTTNDFFQINDYNILKFLGVSVNNYEFEQYKYNAKTVRSEYTLFSKNIPAEILAIKGQTKTYGTPNSAGQGGVYFELHQGITVTKIYIDNNDTADQSSEIKAFKMAIKSKINNLK</sequence>
<proteinExistence type="predicted"/>
<gene>
    <name evidence="3" type="ORF">SAMN05443663_10453</name>
</gene>
<dbReference type="InterPro" id="IPR025748">
    <property type="entry name" value="PrcB_C_dom"/>
</dbReference>